<reference evidence="1" key="1">
    <citation type="submission" date="2020-07" db="EMBL/GenBank/DDBJ databases">
        <title>Multicomponent nature underlies the extraordinary mechanical properties of spider dragline silk.</title>
        <authorList>
            <person name="Kono N."/>
            <person name="Nakamura H."/>
            <person name="Mori M."/>
            <person name="Yoshida Y."/>
            <person name="Ohtoshi R."/>
            <person name="Malay A.D."/>
            <person name="Moran D.A.P."/>
            <person name="Tomita M."/>
            <person name="Numata K."/>
            <person name="Arakawa K."/>
        </authorList>
    </citation>
    <scope>NUCLEOTIDE SEQUENCE</scope>
</reference>
<proteinExistence type="predicted"/>
<dbReference type="EMBL" id="BMAO01001703">
    <property type="protein sequence ID" value="GFQ75259.1"/>
    <property type="molecule type" value="Genomic_DNA"/>
</dbReference>
<protein>
    <submittedName>
        <fullName evidence="1">Uncharacterized protein</fullName>
    </submittedName>
</protein>
<evidence type="ECO:0000313" key="1">
    <source>
        <dbReference type="EMBL" id="GFQ75259.1"/>
    </source>
</evidence>
<accession>A0A8X6KIV5</accession>
<dbReference type="AlphaFoldDB" id="A0A8X6KIV5"/>
<keyword evidence="2" id="KW-1185">Reference proteome</keyword>
<sequence length="109" mass="12593">MCRERLFPFLEIYHFIPNPILTEYFSFTRVGKRSKDVKTVLVLRSFFGWLFLHPIDIPAQHLQEGEGDSQSLISVRYSANLGCQAHFHSQTKLLLAKLMQSALLVVTVR</sequence>
<name>A0A8X6KIV5_TRICU</name>
<organism evidence="1 2">
    <name type="scientific">Trichonephila clavata</name>
    <name type="common">Joro spider</name>
    <name type="synonym">Nephila clavata</name>
    <dbReference type="NCBI Taxonomy" id="2740835"/>
    <lineage>
        <taxon>Eukaryota</taxon>
        <taxon>Metazoa</taxon>
        <taxon>Ecdysozoa</taxon>
        <taxon>Arthropoda</taxon>
        <taxon>Chelicerata</taxon>
        <taxon>Arachnida</taxon>
        <taxon>Araneae</taxon>
        <taxon>Araneomorphae</taxon>
        <taxon>Entelegynae</taxon>
        <taxon>Araneoidea</taxon>
        <taxon>Nephilidae</taxon>
        <taxon>Trichonephila</taxon>
    </lineage>
</organism>
<gene>
    <name evidence="1" type="ORF">TNCT_231131</name>
</gene>
<dbReference type="Proteomes" id="UP000887116">
    <property type="component" value="Unassembled WGS sequence"/>
</dbReference>
<evidence type="ECO:0000313" key="2">
    <source>
        <dbReference type="Proteomes" id="UP000887116"/>
    </source>
</evidence>
<comment type="caution">
    <text evidence="1">The sequence shown here is derived from an EMBL/GenBank/DDBJ whole genome shotgun (WGS) entry which is preliminary data.</text>
</comment>